<evidence type="ECO:0000256" key="2">
    <source>
        <dbReference type="SAM" id="Coils"/>
    </source>
</evidence>
<reference evidence="4" key="1">
    <citation type="submission" date="2022-10" db="EMBL/GenBank/DDBJ databases">
        <title>Hoeflea sp. J2-29, isolated from marine algae.</title>
        <authorList>
            <person name="Kristyanto S."/>
            <person name="Kim J.M."/>
            <person name="Jeon C.O."/>
        </authorList>
    </citation>
    <scope>NUCLEOTIDE SEQUENCE</scope>
    <source>
        <strain evidence="4">J2-29</strain>
    </source>
</reference>
<dbReference type="PANTHER" id="PTHR30469">
    <property type="entry name" value="MULTIDRUG RESISTANCE PROTEIN MDTA"/>
    <property type="match status" value="1"/>
</dbReference>
<dbReference type="Gene3D" id="2.40.30.170">
    <property type="match status" value="1"/>
</dbReference>
<keyword evidence="3" id="KW-0732">Signal</keyword>
<keyword evidence="5" id="KW-1185">Reference proteome</keyword>
<dbReference type="NCBIfam" id="TIGR01730">
    <property type="entry name" value="RND_mfp"/>
    <property type="match status" value="1"/>
</dbReference>
<evidence type="ECO:0000256" key="3">
    <source>
        <dbReference type="SAM" id="SignalP"/>
    </source>
</evidence>
<sequence length="353" mass="37479">MKRLIIACTAAVVVLAVQPAHSETPLAVEIVVATRSQDQTALSLTGEIRPKESLMAAFAIGGRVTDVFVEVGAKVESNAPLAQLDPIQQELAVRTAEAGLTTARADHRQAVEDLERAESLLSSGSTTRAARDAAFDALRTAEGALEQAEADLDRARKALEDTVLRAPSASTVISRNVEPGQIIAAAQTAMELALDKGYEAVFEVPEVMLIDAPPPLSITLSPLSRLDEELEGRVAEISPLVDESTGTVLAKVEVLDPPASLRFGEPVRGMAARMSAPQMSLPYSAISASADGPAVWRVDQETMKVALQPVTIDRYVTGQILLESGVEEGDWIVTKGAQLLYPGRTVRRAGADQ</sequence>
<feature type="chain" id="PRO_5045249596" evidence="3">
    <location>
        <begin position="23"/>
        <end position="353"/>
    </location>
</feature>
<dbReference type="Gene3D" id="2.40.420.20">
    <property type="match status" value="1"/>
</dbReference>
<protein>
    <submittedName>
        <fullName evidence="4">Efflux RND transporter periplasmic adaptor subunit</fullName>
    </submittedName>
</protein>
<keyword evidence="2" id="KW-0175">Coiled coil</keyword>
<name>A0ABT3YLE9_9HYPH</name>
<proteinExistence type="inferred from homology"/>
<dbReference type="Gene3D" id="2.40.50.100">
    <property type="match status" value="1"/>
</dbReference>
<feature type="coiled-coil region" evidence="2">
    <location>
        <begin position="100"/>
        <end position="165"/>
    </location>
</feature>
<dbReference type="InterPro" id="IPR006143">
    <property type="entry name" value="RND_pump_MFP"/>
</dbReference>
<dbReference type="PANTHER" id="PTHR30469:SF38">
    <property type="entry name" value="HLYD FAMILY SECRETION PROTEIN"/>
    <property type="match status" value="1"/>
</dbReference>
<evidence type="ECO:0000256" key="1">
    <source>
        <dbReference type="ARBA" id="ARBA00009477"/>
    </source>
</evidence>
<gene>
    <name evidence="4" type="ORF">OEG82_22075</name>
</gene>
<dbReference type="EMBL" id="JAOVZQ010000001">
    <property type="protein sequence ID" value="MCY0096678.1"/>
    <property type="molecule type" value="Genomic_DNA"/>
</dbReference>
<dbReference type="RefSeq" id="WP_267614497.1">
    <property type="nucleotide sequence ID" value="NZ_JAOVZQ010000001.1"/>
</dbReference>
<dbReference type="SUPFAM" id="SSF111369">
    <property type="entry name" value="HlyD-like secretion proteins"/>
    <property type="match status" value="1"/>
</dbReference>
<evidence type="ECO:0000313" key="5">
    <source>
        <dbReference type="Proteomes" id="UP001081283"/>
    </source>
</evidence>
<comment type="caution">
    <text evidence="4">The sequence shown here is derived from an EMBL/GenBank/DDBJ whole genome shotgun (WGS) entry which is preliminary data.</text>
</comment>
<dbReference type="Gene3D" id="1.10.287.470">
    <property type="entry name" value="Helix hairpin bin"/>
    <property type="match status" value="1"/>
</dbReference>
<comment type="similarity">
    <text evidence="1">Belongs to the membrane fusion protein (MFP) (TC 8.A.1) family.</text>
</comment>
<dbReference type="Proteomes" id="UP001081283">
    <property type="component" value="Unassembled WGS sequence"/>
</dbReference>
<evidence type="ECO:0000313" key="4">
    <source>
        <dbReference type="EMBL" id="MCY0096678.1"/>
    </source>
</evidence>
<accession>A0ABT3YLE9</accession>
<organism evidence="4 5">
    <name type="scientific">Hoeflea ulvae</name>
    <dbReference type="NCBI Taxonomy" id="2983764"/>
    <lineage>
        <taxon>Bacteria</taxon>
        <taxon>Pseudomonadati</taxon>
        <taxon>Pseudomonadota</taxon>
        <taxon>Alphaproteobacteria</taxon>
        <taxon>Hyphomicrobiales</taxon>
        <taxon>Rhizobiaceae</taxon>
        <taxon>Hoeflea</taxon>
    </lineage>
</organism>
<feature type="signal peptide" evidence="3">
    <location>
        <begin position="1"/>
        <end position="22"/>
    </location>
</feature>